<protein>
    <submittedName>
        <fullName evidence="1">Uncharacterized protein</fullName>
    </submittedName>
</protein>
<evidence type="ECO:0000313" key="1">
    <source>
        <dbReference type="EMBL" id="GAG14238.1"/>
    </source>
</evidence>
<proteinExistence type="predicted"/>
<reference evidence="1" key="1">
    <citation type="journal article" date="2014" name="Front. Microbiol.">
        <title>High frequency of phylogenetically diverse reductive dehalogenase-homologous genes in deep subseafloor sedimentary metagenomes.</title>
        <authorList>
            <person name="Kawai M."/>
            <person name="Futagami T."/>
            <person name="Toyoda A."/>
            <person name="Takaki Y."/>
            <person name="Nishi S."/>
            <person name="Hori S."/>
            <person name="Arai W."/>
            <person name="Tsubouchi T."/>
            <person name="Morono Y."/>
            <person name="Uchiyama I."/>
            <person name="Ito T."/>
            <person name="Fujiyama A."/>
            <person name="Inagaki F."/>
            <person name="Takami H."/>
        </authorList>
    </citation>
    <scope>NUCLEOTIDE SEQUENCE</scope>
    <source>
        <strain evidence="1">Expedition CK06-06</strain>
    </source>
</reference>
<accession>X0VP39</accession>
<gene>
    <name evidence="1" type="ORF">S01H1_59423</name>
</gene>
<dbReference type="AlphaFoldDB" id="X0VP39"/>
<dbReference type="EMBL" id="BARS01038860">
    <property type="protein sequence ID" value="GAG14238.1"/>
    <property type="molecule type" value="Genomic_DNA"/>
</dbReference>
<organism evidence="1">
    <name type="scientific">marine sediment metagenome</name>
    <dbReference type="NCBI Taxonomy" id="412755"/>
    <lineage>
        <taxon>unclassified sequences</taxon>
        <taxon>metagenomes</taxon>
        <taxon>ecological metagenomes</taxon>
    </lineage>
</organism>
<name>X0VP39_9ZZZZ</name>
<sequence length="80" mass="9086">MKITAKEKKMLLKRRKVKAGKVKVSFRVGPEKKKVKYYKDINDASHDFNESELENASISVVMNGTVVGDLRTDQVLDALF</sequence>
<comment type="caution">
    <text evidence="1">The sequence shown here is derived from an EMBL/GenBank/DDBJ whole genome shotgun (WGS) entry which is preliminary data.</text>
</comment>